<keyword evidence="3" id="KW-0547">Nucleotide-binding</keyword>
<protein>
    <submittedName>
        <fullName evidence="3">ATP-binding protein</fullName>
    </submittedName>
</protein>
<dbReference type="AlphaFoldDB" id="A0A8J7C3Z8"/>
<dbReference type="GO" id="GO:0005524">
    <property type="term" value="F:ATP binding"/>
    <property type="evidence" value="ECO:0007669"/>
    <property type="project" value="UniProtKB-KW"/>
</dbReference>
<accession>A0A8J7C3Z8</accession>
<dbReference type="SUPFAM" id="SSF54001">
    <property type="entry name" value="Cysteine proteinases"/>
    <property type="match status" value="1"/>
</dbReference>
<keyword evidence="1" id="KW-0472">Membrane</keyword>
<evidence type="ECO:0000259" key="2">
    <source>
        <dbReference type="SMART" id="SM00460"/>
    </source>
</evidence>
<proteinExistence type="predicted"/>
<dbReference type="InterPro" id="IPR038765">
    <property type="entry name" value="Papain-like_cys_pep_sf"/>
</dbReference>
<keyword evidence="1" id="KW-1133">Transmembrane helix</keyword>
<name>A0A8J7C3Z8_9BACT</name>
<dbReference type="InterPro" id="IPR002931">
    <property type="entry name" value="Transglutaminase-like"/>
</dbReference>
<feature type="domain" description="Transglutaminase-like" evidence="2">
    <location>
        <begin position="578"/>
        <end position="641"/>
    </location>
</feature>
<evidence type="ECO:0000313" key="4">
    <source>
        <dbReference type="Proteomes" id="UP000598633"/>
    </source>
</evidence>
<feature type="transmembrane region" description="Helical" evidence="1">
    <location>
        <begin position="668"/>
        <end position="689"/>
    </location>
</feature>
<dbReference type="Pfam" id="PF13589">
    <property type="entry name" value="HATPase_c_3"/>
    <property type="match status" value="1"/>
</dbReference>
<keyword evidence="3" id="KW-0067">ATP-binding</keyword>
<gene>
    <name evidence="3" type="ORF">IFJ97_00685</name>
</gene>
<dbReference type="SMART" id="SM00460">
    <property type="entry name" value="TGc"/>
    <property type="match status" value="1"/>
</dbReference>
<keyword evidence="1" id="KW-0812">Transmembrane</keyword>
<dbReference type="Pfam" id="PF01841">
    <property type="entry name" value="Transglut_core"/>
    <property type="match status" value="1"/>
</dbReference>
<reference evidence="3 4" key="1">
    <citation type="submission" date="2020-08" db="EMBL/GenBank/DDBJ databases">
        <title>Acidobacteriota in marine sediments use diverse sulfur dissimilation pathways.</title>
        <authorList>
            <person name="Wasmund K."/>
        </authorList>
    </citation>
    <scope>NUCLEOTIDE SEQUENCE [LARGE SCALE GENOMIC DNA]</scope>
    <source>
        <strain evidence="3">MAG AM3-A</strain>
    </source>
</reference>
<comment type="caution">
    <text evidence="3">The sequence shown here is derived from an EMBL/GenBank/DDBJ whole genome shotgun (WGS) entry which is preliminary data.</text>
</comment>
<dbReference type="Gene3D" id="3.30.565.10">
    <property type="entry name" value="Histidine kinase-like ATPase, C-terminal domain"/>
    <property type="match status" value="1"/>
</dbReference>
<dbReference type="Gene3D" id="3.10.620.30">
    <property type="match status" value="1"/>
</dbReference>
<dbReference type="Proteomes" id="UP000598633">
    <property type="component" value="Unassembled WGS sequence"/>
</dbReference>
<dbReference type="SUPFAM" id="SSF55874">
    <property type="entry name" value="ATPase domain of HSP90 chaperone/DNA topoisomerase II/histidine kinase"/>
    <property type="match status" value="1"/>
</dbReference>
<organism evidence="3 4">
    <name type="scientific">Candidatus Sulfomarinibacter kjeldsenii</name>
    <dbReference type="NCBI Taxonomy" id="2885994"/>
    <lineage>
        <taxon>Bacteria</taxon>
        <taxon>Pseudomonadati</taxon>
        <taxon>Acidobacteriota</taxon>
        <taxon>Thermoanaerobaculia</taxon>
        <taxon>Thermoanaerobaculales</taxon>
        <taxon>Candidatus Sulfomarinibacteraceae</taxon>
        <taxon>Candidatus Sulfomarinibacter</taxon>
    </lineage>
</organism>
<evidence type="ECO:0000256" key="1">
    <source>
        <dbReference type="SAM" id="Phobius"/>
    </source>
</evidence>
<evidence type="ECO:0000313" key="3">
    <source>
        <dbReference type="EMBL" id="MBD3869856.1"/>
    </source>
</evidence>
<dbReference type="EMBL" id="JACXWA010000009">
    <property type="protein sequence ID" value="MBD3869856.1"/>
    <property type="molecule type" value="Genomic_DNA"/>
</dbReference>
<dbReference type="InterPro" id="IPR036890">
    <property type="entry name" value="HATPase_C_sf"/>
</dbReference>
<sequence>MTSNSANAFLQRARLEAERYGTDPWVFVRELLQNARDAGAHRVWFQTSSAGGVERVSCRDDGAGMTFDHAQKFLFSLYASSKRGSSRTAGRFGIGFWSVLRFEPREIVVRSRPHRGDSWQVRLDGRLEVVEHEKTAMRRGTEVVLERGVSTDDLEVFLTTSILRDSPWLRCRHRAEQPLEVRVNGRLVRAEPSLPKPSMSFRCRGLRGVVGLGSEPRAEIFAHGFRVRDAATLDELLVESGSESPALTGATDGLSPRIIIDSRNLEVMMARGDAREDHSLKRLVAVGHRELSRLVRAELDRHAGLSAPGRLVEACREAWSVSRVPKLIAAVVLAAVLAGLVLWGVSSRFPGPRPELMSSESSALIDPPPMVPYRDLWGRYRGPDVDSVGNAVPTVDLSYQPEDKGHLFAALWVTGLLADGWPDAEDQKLIGPYEGAECIDDCLEVELGVDSPAGLLRLPVATGHVLDPESVRLDNQRLQVYAVATGQPAVRLDAPQVGRLRYRSGHGRSSNSSELGVWPALPPDVAEFAHEIEDLTVSNRAFEAAEFVRQRISYDTSTETAARHERAREQSIGLFERAVAIGAGDCDVQNSLVVAMLEVSGVPSRLAVGWIGADGQARTGLHAWAEYQDAEGRWRAVDASSARAAERSAVTTMDPVVKGSDRPLIRTLAWVLLVVVSITLVLIAVVIVVGRRHWRRSFQGGDAGDIVGLLQGAAIRPRSFEGIQALFSRRLLGQVSGRPISLARARGMARKGRLACGSGRTELARRAVRGGGVVLDLDQAESGVVAGVLAAVNLDQWQELFDRATGDELTAYVENRLAAAGEPCRILVADNPGLEETFFDGTAFGLGTYWMVLDSGGRLWQAIHSWAGRWPARAALLLADAVIHQRGAPPAVRHRCLSRLALEAMLEATEVCRE</sequence>